<evidence type="ECO:0000259" key="2">
    <source>
        <dbReference type="Pfam" id="PF14529"/>
    </source>
</evidence>
<dbReference type="GO" id="GO:0003824">
    <property type="term" value="F:catalytic activity"/>
    <property type="evidence" value="ECO:0007669"/>
    <property type="project" value="InterPro"/>
</dbReference>
<evidence type="ECO:0000313" key="3">
    <source>
        <dbReference type="EMBL" id="GFG30725.1"/>
    </source>
</evidence>
<dbReference type="OrthoDB" id="6889321at2759"/>
<keyword evidence="1" id="KW-1133">Transmembrane helix</keyword>
<comment type="caution">
    <text evidence="3">The sequence shown here is derived from an EMBL/GenBank/DDBJ whole genome shotgun (WGS) entry which is preliminary data.</text>
</comment>
<dbReference type="Proteomes" id="UP000502823">
    <property type="component" value="Unassembled WGS sequence"/>
</dbReference>
<keyword evidence="4" id="KW-1185">Reference proteome</keyword>
<proteinExistence type="predicted"/>
<reference evidence="4" key="1">
    <citation type="submission" date="2020-01" db="EMBL/GenBank/DDBJ databases">
        <title>Draft genome sequence of the Termite Coptotermes fromosanus.</title>
        <authorList>
            <person name="Itakura S."/>
            <person name="Yosikawa Y."/>
            <person name="Umezawa K."/>
        </authorList>
    </citation>
    <scope>NUCLEOTIDE SEQUENCE [LARGE SCALE GENOMIC DNA]</scope>
</reference>
<organism evidence="3 4">
    <name type="scientific">Coptotermes formosanus</name>
    <name type="common">Formosan subterranean termite</name>
    <dbReference type="NCBI Taxonomy" id="36987"/>
    <lineage>
        <taxon>Eukaryota</taxon>
        <taxon>Metazoa</taxon>
        <taxon>Ecdysozoa</taxon>
        <taxon>Arthropoda</taxon>
        <taxon>Hexapoda</taxon>
        <taxon>Insecta</taxon>
        <taxon>Pterygota</taxon>
        <taxon>Neoptera</taxon>
        <taxon>Polyneoptera</taxon>
        <taxon>Dictyoptera</taxon>
        <taxon>Blattodea</taxon>
        <taxon>Blattoidea</taxon>
        <taxon>Termitoidae</taxon>
        <taxon>Rhinotermitidae</taxon>
        <taxon>Coptotermes</taxon>
    </lineage>
</organism>
<dbReference type="InterPro" id="IPR005135">
    <property type="entry name" value="Endo/exonuclease/phosphatase"/>
</dbReference>
<dbReference type="AlphaFoldDB" id="A0A6L2PJF4"/>
<keyword evidence="1" id="KW-0812">Transmembrane</keyword>
<sequence>MDTIVQWNCRSILNKKHEIIHIINTFKPFILALSETWLKPNFTFKIPGYSCLRNDRADGYAGVCLLIRNSCIISPFPLPAHSDNFSIIAAVVNHICYVSIYIPHPSSQIFSEIRNIISLLPHPFMILGDFNSHHTSWGSSISNCYGYELLDILDSYNLCILNSGCPTRLSKPDEATSAIDLSICTSNLASSLSWSTLPSTFNSDHYPIIISFPCNKINKSFISKPRLKYKIIDSNWHKYTTLVEGKFVHSENTIDTNYFKSILIEAADSAFPKKMARNNKLLSPPWWDRECTTAISRRKTAERNYRNNMTFENYQALEDIMQETRKLFKKKKFEGWRRFCSSLTPETQSSVIWQNIKRFRSAINSSSTSLLPIVLADQFLDRLAPASVPHKENIIASSPSNVNDSSSLNFPFTLVELKGVLDYVKDSAPGEDGIPYSFLSHIVNGQIGTIFLLMLLNILLAVLAWECFTNSTISFKKSSYLQKPLFLRQNALVF</sequence>
<dbReference type="PANTHER" id="PTHR36688">
    <property type="entry name" value="ENDO/EXONUCLEASE/PHOSPHATASE DOMAIN-CONTAINING PROTEIN"/>
    <property type="match status" value="1"/>
</dbReference>
<dbReference type="Pfam" id="PF14529">
    <property type="entry name" value="Exo_endo_phos_2"/>
    <property type="match status" value="1"/>
</dbReference>
<dbReference type="SUPFAM" id="SSF56219">
    <property type="entry name" value="DNase I-like"/>
    <property type="match status" value="1"/>
</dbReference>
<evidence type="ECO:0000313" key="4">
    <source>
        <dbReference type="Proteomes" id="UP000502823"/>
    </source>
</evidence>
<dbReference type="Gene3D" id="3.60.10.10">
    <property type="entry name" value="Endonuclease/exonuclease/phosphatase"/>
    <property type="match status" value="1"/>
</dbReference>
<protein>
    <recommendedName>
        <fullName evidence="2">Endonuclease/exonuclease/phosphatase domain-containing protein</fullName>
    </recommendedName>
</protein>
<dbReference type="InParanoid" id="A0A6L2PJF4"/>
<accession>A0A6L2PJF4</accession>
<dbReference type="InterPro" id="IPR052560">
    <property type="entry name" value="RdDP_mobile_element"/>
</dbReference>
<feature type="domain" description="Endonuclease/exonuclease/phosphatase" evidence="2">
    <location>
        <begin position="96"/>
        <end position="209"/>
    </location>
</feature>
<evidence type="ECO:0000256" key="1">
    <source>
        <dbReference type="SAM" id="Phobius"/>
    </source>
</evidence>
<dbReference type="InterPro" id="IPR036691">
    <property type="entry name" value="Endo/exonu/phosph_ase_sf"/>
</dbReference>
<gene>
    <name evidence="3" type="ORF">Cfor_02937</name>
</gene>
<name>A0A6L2PJF4_COPFO</name>
<dbReference type="EMBL" id="BLKM01010598">
    <property type="protein sequence ID" value="GFG30725.1"/>
    <property type="molecule type" value="Genomic_DNA"/>
</dbReference>
<feature type="transmembrane region" description="Helical" evidence="1">
    <location>
        <begin position="447"/>
        <end position="468"/>
    </location>
</feature>
<dbReference type="PANTHER" id="PTHR36688:SF2">
    <property type="entry name" value="ENDONUCLEASE_EXONUCLEASE_PHOSPHATASE DOMAIN-CONTAINING PROTEIN"/>
    <property type="match status" value="1"/>
</dbReference>
<keyword evidence="1" id="KW-0472">Membrane</keyword>